<keyword evidence="1" id="KW-0812">Transmembrane</keyword>
<keyword evidence="1" id="KW-0472">Membrane</keyword>
<evidence type="ECO:0000313" key="3">
    <source>
        <dbReference type="Proteomes" id="UP000067243"/>
    </source>
</evidence>
<keyword evidence="1" id="KW-1133">Transmembrane helix</keyword>
<dbReference type="AlphaFoldDB" id="A0A0K1P6P5"/>
<reference evidence="2 3" key="1">
    <citation type="journal article" date="2015" name="Genome Announc.">
        <title>Complete Genome Sequence of Spiroplasma turonicum Strain Tab4cT, a Parasite of a Horse Fly, Haematopota sp. (Diptera: Tabanidae).</title>
        <authorList>
            <person name="Davis R.E."/>
            <person name="Shao J."/>
            <person name="Zhao Y."/>
            <person name="Gasparich G.E."/>
            <person name="Gaynor B.J."/>
            <person name="Donofrio N."/>
        </authorList>
    </citation>
    <scope>NUCLEOTIDE SEQUENCE [LARGE SCALE GENOMIC DNA]</scope>
    <source>
        <strain evidence="2 3">Tab4c</strain>
    </source>
</reference>
<dbReference type="Proteomes" id="UP000067243">
    <property type="component" value="Chromosome"/>
</dbReference>
<organism evidence="2 3">
    <name type="scientific">Spiroplasma turonicum</name>
    <dbReference type="NCBI Taxonomy" id="216946"/>
    <lineage>
        <taxon>Bacteria</taxon>
        <taxon>Bacillati</taxon>
        <taxon>Mycoplasmatota</taxon>
        <taxon>Mollicutes</taxon>
        <taxon>Entomoplasmatales</taxon>
        <taxon>Spiroplasmataceae</taxon>
        <taxon>Spiroplasma</taxon>
    </lineage>
</organism>
<name>A0A0K1P6P5_9MOLU</name>
<evidence type="ECO:0000313" key="2">
    <source>
        <dbReference type="EMBL" id="AKU79537.1"/>
    </source>
</evidence>
<dbReference type="EMBL" id="CP012328">
    <property type="protein sequence ID" value="AKU79537.1"/>
    <property type="molecule type" value="Genomic_DNA"/>
</dbReference>
<keyword evidence="3" id="KW-1185">Reference proteome</keyword>
<dbReference type="STRING" id="216946.STURO_v1c02920"/>
<proteinExistence type="predicted"/>
<gene>
    <name evidence="2" type="ORF">STURON_00291</name>
</gene>
<feature type="transmembrane region" description="Helical" evidence="1">
    <location>
        <begin position="40"/>
        <end position="62"/>
    </location>
</feature>
<evidence type="ECO:0000256" key="1">
    <source>
        <dbReference type="SAM" id="Phobius"/>
    </source>
</evidence>
<feature type="transmembrane region" description="Helical" evidence="1">
    <location>
        <begin position="6"/>
        <end position="28"/>
    </location>
</feature>
<dbReference type="RefSeq" id="WP_075048136.1">
    <property type="nucleotide sequence ID" value="NZ_CP012328.1"/>
</dbReference>
<dbReference type="PATRIC" id="fig|216946.3.peg.292"/>
<sequence>MSTEVIAIIAAILLAAPFLIWAIIRFSDKILHKFFSWSKFLILISFLAFWTIAIVIITLKIVNKI</sequence>
<protein>
    <submittedName>
        <fullName evidence="2">Uncharacterized protein</fullName>
    </submittedName>
</protein>
<dbReference type="KEGG" id="stur:STURON_00291"/>
<accession>A0A0K1P6P5</accession>